<protein>
    <submittedName>
        <fullName evidence="3">GNAT family N-acetyltransferase</fullName>
    </submittedName>
</protein>
<dbReference type="InterPro" id="IPR050769">
    <property type="entry name" value="NAT_camello-type"/>
</dbReference>
<dbReference type="PANTHER" id="PTHR13947:SF37">
    <property type="entry name" value="LD18367P"/>
    <property type="match status" value="1"/>
</dbReference>
<dbReference type="InterPro" id="IPR000182">
    <property type="entry name" value="GNAT_dom"/>
</dbReference>
<comment type="caution">
    <text evidence="3">The sequence shown here is derived from an EMBL/GenBank/DDBJ whole genome shotgun (WGS) entry which is preliminary data.</text>
</comment>
<dbReference type="Gene3D" id="3.40.630.30">
    <property type="match status" value="1"/>
</dbReference>
<dbReference type="SUPFAM" id="SSF55729">
    <property type="entry name" value="Acyl-CoA N-acyltransferases (Nat)"/>
    <property type="match status" value="1"/>
</dbReference>
<dbReference type="InterPro" id="IPR016181">
    <property type="entry name" value="Acyl_CoA_acyltransferase"/>
</dbReference>
<dbReference type="GO" id="GO:0008080">
    <property type="term" value="F:N-acetyltransferase activity"/>
    <property type="evidence" value="ECO:0007669"/>
    <property type="project" value="InterPro"/>
</dbReference>
<accession>A0A2W3ZEB1</accession>
<dbReference type="CDD" id="cd04301">
    <property type="entry name" value="NAT_SF"/>
    <property type="match status" value="1"/>
</dbReference>
<dbReference type="AlphaFoldDB" id="A0A2W3ZEB1"/>
<proteinExistence type="predicted"/>
<name>A0A2W3ZEB1_9ENTE</name>
<dbReference type="EMBL" id="PIEU01000053">
    <property type="protein sequence ID" value="PZL74797.1"/>
    <property type="molecule type" value="Genomic_DNA"/>
</dbReference>
<dbReference type="Pfam" id="PF00583">
    <property type="entry name" value="Acetyltransf_1"/>
    <property type="match status" value="1"/>
</dbReference>
<evidence type="ECO:0000313" key="4">
    <source>
        <dbReference type="Proteomes" id="UP000249828"/>
    </source>
</evidence>
<gene>
    <name evidence="3" type="ORF">CI088_06705</name>
</gene>
<sequence length="150" mass="17288">MTIKKIETLQTVHYDLLLLADPAKHLVANYTKRGLCFELLHDEIPIGVLVLLPTRPETLEIVNISVSKSYQGKGFGKKLIQFAFVYAKNNQYKTVEIGTGSTSLGQLYLYQKCGFRMTSIDRDFFLRHYEEEIIENKLILKDMVRLCIDL</sequence>
<keyword evidence="1 3" id="KW-0808">Transferase</keyword>
<dbReference type="Proteomes" id="UP000249828">
    <property type="component" value="Unassembled WGS sequence"/>
</dbReference>
<dbReference type="STRING" id="1077675.BCR22_11010"/>
<reference evidence="3 4" key="1">
    <citation type="submission" date="2017-11" db="EMBL/GenBank/DDBJ databases">
        <title>Draft genome sequence of Enterococcus plantarum TRW2 strain isolated from lettuce.</title>
        <authorList>
            <person name="Kim E.B."/>
            <person name="Marco M.L."/>
            <person name="Williams T.R."/>
            <person name="You I.H."/>
        </authorList>
    </citation>
    <scope>NUCLEOTIDE SEQUENCE [LARGE SCALE GENOMIC DNA]</scope>
    <source>
        <strain evidence="3 4">TRW2</strain>
    </source>
</reference>
<dbReference type="PROSITE" id="PS51186">
    <property type="entry name" value="GNAT"/>
    <property type="match status" value="1"/>
</dbReference>
<feature type="domain" description="N-acetyltransferase" evidence="2">
    <location>
        <begin position="1"/>
        <end position="136"/>
    </location>
</feature>
<dbReference type="RefSeq" id="WP_111247621.1">
    <property type="nucleotide sequence ID" value="NZ_PIEU01000053.1"/>
</dbReference>
<dbReference type="PANTHER" id="PTHR13947">
    <property type="entry name" value="GNAT FAMILY N-ACETYLTRANSFERASE"/>
    <property type="match status" value="1"/>
</dbReference>
<evidence type="ECO:0000256" key="1">
    <source>
        <dbReference type="ARBA" id="ARBA00022679"/>
    </source>
</evidence>
<organism evidence="3 4">
    <name type="scientific">Enterococcus plantarum</name>
    <dbReference type="NCBI Taxonomy" id="1077675"/>
    <lineage>
        <taxon>Bacteria</taxon>
        <taxon>Bacillati</taxon>
        <taxon>Bacillota</taxon>
        <taxon>Bacilli</taxon>
        <taxon>Lactobacillales</taxon>
        <taxon>Enterococcaceae</taxon>
        <taxon>Enterococcus</taxon>
    </lineage>
</organism>
<evidence type="ECO:0000313" key="3">
    <source>
        <dbReference type="EMBL" id="PZL74797.1"/>
    </source>
</evidence>
<keyword evidence="4" id="KW-1185">Reference proteome</keyword>
<evidence type="ECO:0000259" key="2">
    <source>
        <dbReference type="PROSITE" id="PS51186"/>
    </source>
</evidence>